<evidence type="ECO:0008006" key="3">
    <source>
        <dbReference type="Google" id="ProtNLM"/>
    </source>
</evidence>
<dbReference type="OrthoDB" id="3173471at2"/>
<evidence type="ECO:0000313" key="1">
    <source>
        <dbReference type="EMBL" id="OBS03790.1"/>
    </source>
</evidence>
<dbReference type="Proteomes" id="UP000093757">
    <property type="component" value="Unassembled WGS sequence"/>
</dbReference>
<protein>
    <recommendedName>
        <fullName evidence="3">DUF559 domain-containing protein</fullName>
    </recommendedName>
</protein>
<gene>
    <name evidence="1" type="ORF">A9W98_07780</name>
</gene>
<proteinExistence type="predicted"/>
<accession>A0A1A6BN76</accession>
<dbReference type="AlphaFoldDB" id="A0A1A6BN76"/>
<name>A0A1A6BN76_MYCGO</name>
<dbReference type="EMBL" id="MAEM01000037">
    <property type="protein sequence ID" value="OBS03790.1"/>
    <property type="molecule type" value="Genomic_DNA"/>
</dbReference>
<reference evidence="1 2" key="1">
    <citation type="submission" date="2016-06" db="EMBL/GenBank/DDBJ databases">
        <authorList>
            <person name="Kjaerup R.B."/>
            <person name="Dalgaard T.S."/>
            <person name="Juul-Madsen H.R."/>
        </authorList>
    </citation>
    <scope>NUCLEOTIDE SEQUENCE [LARGE SCALE GENOMIC DNA]</scope>
    <source>
        <strain evidence="1 2">1245752.6</strain>
    </source>
</reference>
<evidence type="ECO:0000313" key="2">
    <source>
        <dbReference type="Proteomes" id="UP000093757"/>
    </source>
</evidence>
<comment type="caution">
    <text evidence="1">The sequence shown here is derived from an EMBL/GenBank/DDBJ whole genome shotgun (WGS) entry which is preliminary data.</text>
</comment>
<organism evidence="1 2">
    <name type="scientific">Mycobacterium gordonae</name>
    <dbReference type="NCBI Taxonomy" id="1778"/>
    <lineage>
        <taxon>Bacteria</taxon>
        <taxon>Bacillati</taxon>
        <taxon>Actinomycetota</taxon>
        <taxon>Actinomycetes</taxon>
        <taxon>Mycobacteriales</taxon>
        <taxon>Mycobacteriaceae</taxon>
        <taxon>Mycobacterium</taxon>
    </lineage>
</organism>
<sequence>MSAVVFRGSEAIARGAVTRHELQRWYRPVFPGVYTEAGQTLSLRLRTQAAWVWSRRRGIVAGVAAAALHGAQWVDDDVPVELVCANNRPPRGIAVRQQTLADDEVTRISGLPVTTLTRTAYDLGRLLPRDQAVARLDALKRATRVSPAAVLALAERYPAARGIRRLRAAMDLVDGGAASPKETWLRLLLIDAGFPRPVTQLPIVVNFHTLAVLDLGWREFGVAAEYDGDEHRTSRPRYAWDQKRLRKLEGLGWIIVRVINEDSPGEVVERVRRALDARGWRGPARLAG</sequence>